<accession>A0A8J9UQ67</accession>
<evidence type="ECO:0000256" key="5">
    <source>
        <dbReference type="ARBA" id="ARBA00023157"/>
    </source>
</evidence>
<comment type="caution">
    <text evidence="7">Lacks conserved residue(s) required for the propagation of feature annotation.</text>
</comment>
<evidence type="ECO:0000259" key="8">
    <source>
        <dbReference type="PROSITE" id="PS51446"/>
    </source>
</evidence>
<feature type="disulfide bond" evidence="7">
    <location>
        <begin position="322"/>
        <end position="337"/>
    </location>
</feature>
<dbReference type="GO" id="GO:0005576">
    <property type="term" value="C:extracellular region"/>
    <property type="evidence" value="ECO:0007669"/>
    <property type="project" value="UniProtKB-SubCell"/>
</dbReference>
<name>A0A8J9UQ67_9NEOP</name>
<dbReference type="OrthoDB" id="7449965at2759"/>
<evidence type="ECO:0000256" key="2">
    <source>
        <dbReference type="ARBA" id="ARBA00022525"/>
    </source>
</evidence>
<evidence type="ECO:0000313" key="10">
    <source>
        <dbReference type="Proteomes" id="UP000838878"/>
    </source>
</evidence>
<dbReference type="AlphaFoldDB" id="A0A8J9UQ67"/>
<feature type="non-terminal residue" evidence="9">
    <location>
        <position position="507"/>
    </location>
</feature>
<feature type="site" description="Reactive bond" evidence="7">
    <location>
        <begin position="451"/>
        <end position="452"/>
    </location>
</feature>
<keyword evidence="10" id="KW-1185">Reference proteome</keyword>
<keyword evidence="2" id="KW-0964">Secreted</keyword>
<protein>
    <recommendedName>
        <fullName evidence="8">Pacifastin domain-containing protein</fullName>
    </recommendedName>
</protein>
<feature type="disulfide bond" evidence="7">
    <location>
        <begin position="490"/>
        <end position="500"/>
    </location>
</feature>
<keyword evidence="4 7" id="KW-0722">Serine protease inhibitor</keyword>
<feature type="domain" description="Pacifastin" evidence="8">
    <location>
        <begin position="422"/>
        <end position="457"/>
    </location>
</feature>
<feature type="disulfide bond" evidence="7">
    <location>
        <begin position="487"/>
        <end position="505"/>
    </location>
</feature>
<dbReference type="Pfam" id="PF05375">
    <property type="entry name" value="Pacifastin_I"/>
    <property type="match status" value="3"/>
</dbReference>
<dbReference type="PROSITE" id="PS51446">
    <property type="entry name" value="PACIFASTIN"/>
    <property type="match status" value="3"/>
</dbReference>
<comment type="subcellular location">
    <subcellularLocation>
        <location evidence="1">Secreted</location>
    </subcellularLocation>
</comment>
<proteinExistence type="inferred from homology"/>
<organism evidence="9 10">
    <name type="scientific">Brenthis ino</name>
    <name type="common">lesser marbled fritillary</name>
    <dbReference type="NCBI Taxonomy" id="405034"/>
    <lineage>
        <taxon>Eukaryota</taxon>
        <taxon>Metazoa</taxon>
        <taxon>Ecdysozoa</taxon>
        <taxon>Arthropoda</taxon>
        <taxon>Hexapoda</taxon>
        <taxon>Insecta</taxon>
        <taxon>Pterygota</taxon>
        <taxon>Neoptera</taxon>
        <taxon>Endopterygota</taxon>
        <taxon>Lepidoptera</taxon>
        <taxon>Glossata</taxon>
        <taxon>Ditrysia</taxon>
        <taxon>Papilionoidea</taxon>
        <taxon>Nymphalidae</taxon>
        <taxon>Heliconiinae</taxon>
        <taxon>Argynnini</taxon>
        <taxon>Brenthis</taxon>
    </lineage>
</organism>
<feature type="domain" description="Pacifastin" evidence="8">
    <location>
        <begin position="474"/>
        <end position="507"/>
    </location>
</feature>
<evidence type="ECO:0000256" key="1">
    <source>
        <dbReference type="ARBA" id="ARBA00004613"/>
    </source>
</evidence>
<sequence length="507" mass="58020">MYRHENLLAEKIWSERCKKNSVLLNDCNWCWCDRNQRYQCKARVCEEIDMFGHFKDAIRDIDVGMEGHGSWRSTQSPCTPGVHYQRGATLCICDEDGNWPNPVCRDLFRVLHPVEVTGRTNLTDDYNCEPLKLYLVGCNVCLCPSIAVLDPAFCTNKECPKDDPVLEVKEGPPVVMTPKIENITDLEVYAACNSNFDYEIGCRKCHCLTNNRLLCSRCSEEQLPYTELFYKTSERKRKKINNKKKEKNEKNKVELKSQCDTKEVNSFFFLDCNVCHCDEQSNVYCTTRTCIKEPRKQLKALFTVAKKHKFKEVKKPVDIINCIPGTFFKQDCNTCTCYHSKKGRKLINCTVKKCPNFSPIDAQKLDCVVGTFYEMNCMICSCVLKNKSKRQVCEIYPHCVKGSGTKFQHLKGTELKPEDSLHGYCEPMHRYKKGCNTCRCLSDGKTLMCTSKVCVKRSSDSISIDLVPVHMNTNEACPRGHSYKLDCNICFCLSNGNAICTTAQCNE</sequence>
<dbReference type="Proteomes" id="UP000838878">
    <property type="component" value="Chromosome 12"/>
</dbReference>
<feature type="domain" description="Pacifastin" evidence="8">
    <location>
        <begin position="319"/>
        <end position="357"/>
    </location>
</feature>
<reference evidence="9" key="1">
    <citation type="submission" date="2021-12" db="EMBL/GenBank/DDBJ databases">
        <authorList>
            <person name="Martin H S."/>
        </authorList>
    </citation>
    <scope>NUCLEOTIDE SEQUENCE</scope>
</reference>
<evidence type="ECO:0000256" key="3">
    <source>
        <dbReference type="ARBA" id="ARBA00022690"/>
    </source>
</evidence>
<dbReference type="EMBL" id="OV170232">
    <property type="protein sequence ID" value="CAH0717692.1"/>
    <property type="molecule type" value="Genomic_DNA"/>
</dbReference>
<feature type="site" description="Reactive bond" evidence="7">
    <location>
        <begin position="351"/>
        <end position="352"/>
    </location>
</feature>
<keyword evidence="3 7" id="KW-0646">Protease inhibitor</keyword>
<feature type="disulfide bond" evidence="7">
    <location>
        <begin position="477"/>
        <end position="492"/>
    </location>
</feature>
<evidence type="ECO:0000313" key="9">
    <source>
        <dbReference type="EMBL" id="CAH0717692.1"/>
    </source>
</evidence>
<dbReference type="GO" id="GO:0004867">
    <property type="term" value="F:serine-type endopeptidase inhibitor activity"/>
    <property type="evidence" value="ECO:0007669"/>
    <property type="project" value="UniProtKB-UniRule"/>
</dbReference>
<feature type="disulfide bond" evidence="7">
    <location>
        <begin position="425"/>
        <end position="440"/>
    </location>
</feature>
<comment type="similarity">
    <text evidence="6 7">Belongs to the protease inhibitor I19 family.</text>
</comment>
<dbReference type="InterPro" id="IPR036201">
    <property type="entry name" value="Pacifastin_dom_sf"/>
</dbReference>
<dbReference type="SUPFAM" id="SSF57283">
    <property type="entry name" value="PMP inhibitors"/>
    <property type="match status" value="3"/>
</dbReference>
<evidence type="ECO:0000256" key="7">
    <source>
        <dbReference type="PROSITE-ProRule" id="PRU00776"/>
    </source>
</evidence>
<evidence type="ECO:0000256" key="6">
    <source>
        <dbReference type="ARBA" id="ARBA00029459"/>
    </source>
</evidence>
<keyword evidence="5 7" id="KW-1015">Disulfide bond</keyword>
<gene>
    <name evidence="9" type="ORF">BINO364_LOCUS4272</name>
</gene>
<evidence type="ECO:0000256" key="4">
    <source>
        <dbReference type="ARBA" id="ARBA00022900"/>
    </source>
</evidence>
<dbReference type="InterPro" id="IPR008037">
    <property type="entry name" value="Pacifastin_dom"/>
</dbReference>